<dbReference type="AlphaFoldDB" id="T1FXU8"/>
<dbReference type="KEGG" id="hro:HELRODRAFT_64435"/>
<reference evidence="4" key="1">
    <citation type="submission" date="2012-12" db="EMBL/GenBank/DDBJ databases">
        <authorList>
            <person name="Hellsten U."/>
            <person name="Grimwood J."/>
            <person name="Chapman J.A."/>
            <person name="Shapiro H."/>
            <person name="Aerts A."/>
            <person name="Otillar R.P."/>
            <person name="Terry A.Y."/>
            <person name="Boore J.L."/>
            <person name="Simakov O."/>
            <person name="Marletaz F."/>
            <person name="Cho S.-J."/>
            <person name="Edsinger-Gonzales E."/>
            <person name="Havlak P."/>
            <person name="Kuo D.-H."/>
            <person name="Larsson T."/>
            <person name="Lv J."/>
            <person name="Arendt D."/>
            <person name="Savage R."/>
            <person name="Osoegawa K."/>
            <person name="de Jong P."/>
            <person name="Lindberg D.R."/>
            <person name="Seaver E.C."/>
            <person name="Weisblat D.A."/>
            <person name="Putnam N.H."/>
            <person name="Grigoriev I.V."/>
            <person name="Rokhsar D.S."/>
        </authorList>
    </citation>
    <scope>NUCLEOTIDE SEQUENCE</scope>
</reference>
<keyword evidence="1" id="KW-0472">Membrane</keyword>
<dbReference type="EMBL" id="AMQM01000581">
    <property type="status" value="NOT_ANNOTATED_CDS"/>
    <property type="molecule type" value="Genomic_DNA"/>
</dbReference>
<dbReference type="RefSeq" id="XP_009015571.1">
    <property type="nucleotide sequence ID" value="XM_009017323.1"/>
</dbReference>
<keyword evidence="4" id="KW-1185">Reference proteome</keyword>
<keyword evidence="1" id="KW-0812">Transmembrane</keyword>
<gene>
    <name evidence="3" type="primary">20213646</name>
    <name evidence="2" type="ORF">HELRODRAFT_64435</name>
</gene>
<evidence type="ECO:0000313" key="3">
    <source>
        <dbReference type="EnsemblMetazoa" id="HelroP64435"/>
    </source>
</evidence>
<dbReference type="InParanoid" id="T1FXU8"/>
<dbReference type="OrthoDB" id="10063886at2759"/>
<dbReference type="EMBL" id="KB096324">
    <property type="protein sequence ID" value="ESO06203.1"/>
    <property type="molecule type" value="Genomic_DNA"/>
</dbReference>
<organism evidence="3 4">
    <name type="scientific">Helobdella robusta</name>
    <name type="common">Californian leech</name>
    <dbReference type="NCBI Taxonomy" id="6412"/>
    <lineage>
        <taxon>Eukaryota</taxon>
        <taxon>Metazoa</taxon>
        <taxon>Spiralia</taxon>
        <taxon>Lophotrochozoa</taxon>
        <taxon>Annelida</taxon>
        <taxon>Clitellata</taxon>
        <taxon>Hirudinea</taxon>
        <taxon>Rhynchobdellida</taxon>
        <taxon>Glossiphoniidae</taxon>
        <taxon>Helobdella</taxon>
    </lineage>
</organism>
<dbReference type="Proteomes" id="UP000015101">
    <property type="component" value="Unassembled WGS sequence"/>
</dbReference>
<proteinExistence type="predicted"/>
<keyword evidence="1" id="KW-1133">Transmembrane helix</keyword>
<feature type="transmembrane region" description="Helical" evidence="1">
    <location>
        <begin position="43"/>
        <end position="68"/>
    </location>
</feature>
<accession>T1FXU8</accession>
<sequence length="79" mass="9273">MDLGILIDSKLIFNDCISQAARKANRKNNWFAKTLHNFKNAPIAAFLLICESVVRSVLEYGVIVWYPFRKYQIKRLERI</sequence>
<protein>
    <submittedName>
        <fullName evidence="2 3">Uncharacterized protein</fullName>
    </submittedName>
</protein>
<reference evidence="3" key="3">
    <citation type="submission" date="2015-06" db="UniProtKB">
        <authorList>
            <consortium name="EnsemblMetazoa"/>
        </authorList>
    </citation>
    <scope>IDENTIFICATION</scope>
</reference>
<dbReference type="GeneID" id="20213646"/>
<dbReference type="EnsemblMetazoa" id="HelroT64435">
    <property type="protein sequence ID" value="HelroP64435"/>
    <property type="gene ID" value="HelroG64435"/>
</dbReference>
<evidence type="ECO:0000256" key="1">
    <source>
        <dbReference type="SAM" id="Phobius"/>
    </source>
</evidence>
<name>T1FXU8_HELRO</name>
<evidence type="ECO:0000313" key="2">
    <source>
        <dbReference type="EMBL" id="ESO06203.1"/>
    </source>
</evidence>
<evidence type="ECO:0000313" key="4">
    <source>
        <dbReference type="Proteomes" id="UP000015101"/>
    </source>
</evidence>
<dbReference type="HOGENOM" id="CLU_173728_0_0_1"/>
<dbReference type="CTD" id="20213646"/>
<reference evidence="2 4" key="2">
    <citation type="journal article" date="2013" name="Nature">
        <title>Insights into bilaterian evolution from three spiralian genomes.</title>
        <authorList>
            <person name="Simakov O."/>
            <person name="Marletaz F."/>
            <person name="Cho S.J."/>
            <person name="Edsinger-Gonzales E."/>
            <person name="Havlak P."/>
            <person name="Hellsten U."/>
            <person name="Kuo D.H."/>
            <person name="Larsson T."/>
            <person name="Lv J."/>
            <person name="Arendt D."/>
            <person name="Savage R."/>
            <person name="Osoegawa K."/>
            <person name="de Jong P."/>
            <person name="Grimwood J."/>
            <person name="Chapman J.A."/>
            <person name="Shapiro H."/>
            <person name="Aerts A."/>
            <person name="Otillar R.P."/>
            <person name="Terry A.Y."/>
            <person name="Boore J.L."/>
            <person name="Grigoriev I.V."/>
            <person name="Lindberg D.R."/>
            <person name="Seaver E.C."/>
            <person name="Weisblat D.A."/>
            <person name="Putnam N.H."/>
            <person name="Rokhsar D.S."/>
        </authorList>
    </citation>
    <scope>NUCLEOTIDE SEQUENCE</scope>
</reference>